<evidence type="ECO:0000256" key="4">
    <source>
        <dbReference type="ARBA" id="ARBA00022679"/>
    </source>
</evidence>
<dbReference type="InterPro" id="IPR024194">
    <property type="entry name" value="Ac/AlaTfrase_AlgI/DltB"/>
</dbReference>
<evidence type="ECO:0000256" key="9">
    <source>
        <dbReference type="PIRNR" id="PIRNR016636"/>
    </source>
</evidence>
<feature type="transmembrane region" description="Helical" evidence="10">
    <location>
        <begin position="7"/>
        <end position="23"/>
    </location>
</feature>
<comment type="subcellular location">
    <subcellularLocation>
        <location evidence="1">Cell membrane</location>
        <topology evidence="1">Multi-pass membrane protein</topology>
    </subcellularLocation>
</comment>
<keyword evidence="4 9" id="KW-0808">Transferase</keyword>
<feature type="transmembrane region" description="Helical" evidence="10">
    <location>
        <begin position="305"/>
        <end position="328"/>
    </location>
</feature>
<feature type="transmembrane region" description="Helical" evidence="10">
    <location>
        <begin position="349"/>
        <end position="369"/>
    </location>
</feature>
<keyword evidence="7 9" id="KW-0472">Membrane</keyword>
<evidence type="ECO:0000256" key="10">
    <source>
        <dbReference type="SAM" id="Phobius"/>
    </source>
</evidence>
<dbReference type="GO" id="GO:0016746">
    <property type="term" value="F:acyltransferase activity"/>
    <property type="evidence" value="ECO:0007669"/>
    <property type="project" value="UniProtKB-KW"/>
</dbReference>
<accession>A0A285S1R7</accession>
<keyword evidence="5 10" id="KW-0812">Transmembrane</keyword>
<protein>
    <submittedName>
        <fullName evidence="11">D-alanyl-lipoteichoic acid acyltransferase DltB (MBOAT superfamily)</fullName>
    </submittedName>
</protein>
<dbReference type="EMBL" id="OBMQ01000002">
    <property type="protein sequence ID" value="SOB98804.1"/>
    <property type="molecule type" value="Genomic_DNA"/>
</dbReference>
<dbReference type="InterPro" id="IPR051085">
    <property type="entry name" value="MB_O-acyltransferase"/>
</dbReference>
<dbReference type="InterPro" id="IPR028362">
    <property type="entry name" value="AlgI"/>
</dbReference>
<dbReference type="InterPro" id="IPR004299">
    <property type="entry name" value="MBOAT_fam"/>
</dbReference>
<evidence type="ECO:0000256" key="1">
    <source>
        <dbReference type="ARBA" id="ARBA00004651"/>
    </source>
</evidence>
<evidence type="ECO:0000313" key="11">
    <source>
        <dbReference type="EMBL" id="SOB98804.1"/>
    </source>
</evidence>
<dbReference type="GO" id="GO:0042121">
    <property type="term" value="P:alginic acid biosynthetic process"/>
    <property type="evidence" value="ECO:0007669"/>
    <property type="project" value="InterPro"/>
</dbReference>
<dbReference type="Pfam" id="PF03062">
    <property type="entry name" value="MBOAT"/>
    <property type="match status" value="1"/>
</dbReference>
<evidence type="ECO:0000256" key="2">
    <source>
        <dbReference type="ARBA" id="ARBA00010323"/>
    </source>
</evidence>
<evidence type="ECO:0000256" key="6">
    <source>
        <dbReference type="ARBA" id="ARBA00022989"/>
    </source>
</evidence>
<feature type="transmembrane region" description="Helical" evidence="10">
    <location>
        <begin position="111"/>
        <end position="132"/>
    </location>
</feature>
<evidence type="ECO:0000313" key="12">
    <source>
        <dbReference type="Proteomes" id="UP000219636"/>
    </source>
</evidence>
<feature type="transmembrane region" description="Helical" evidence="10">
    <location>
        <begin position="144"/>
        <end position="164"/>
    </location>
</feature>
<reference evidence="12" key="1">
    <citation type="submission" date="2017-08" db="EMBL/GenBank/DDBJ databases">
        <authorList>
            <person name="Varghese N."/>
            <person name="Submissions S."/>
        </authorList>
    </citation>
    <scope>NUCLEOTIDE SEQUENCE [LARGE SCALE GENOMIC DNA]</scope>
    <source>
        <strain evidence="12">JC22</strain>
    </source>
</reference>
<evidence type="ECO:0000256" key="5">
    <source>
        <dbReference type="ARBA" id="ARBA00022692"/>
    </source>
</evidence>
<dbReference type="PANTHER" id="PTHR13285:SF23">
    <property type="entry name" value="TEICHOIC ACID D-ALANYLTRANSFERASE"/>
    <property type="match status" value="1"/>
</dbReference>
<feature type="transmembrane region" description="Helical" evidence="10">
    <location>
        <begin position="409"/>
        <end position="433"/>
    </location>
</feature>
<dbReference type="RefSeq" id="WP_097072465.1">
    <property type="nucleotide sequence ID" value="NZ_OBMQ01000002.1"/>
</dbReference>
<feature type="transmembrane region" description="Helical" evidence="10">
    <location>
        <begin position="43"/>
        <end position="63"/>
    </location>
</feature>
<keyword evidence="8 9" id="KW-0012">Acyltransferase</keyword>
<keyword evidence="12" id="KW-1185">Reference proteome</keyword>
<sequence>MLFTSFEFIFLFLPIVFIGYFLLTKVNFTFAKLLLVLSSLFFYSWWNVAYLPLLLGSIVFNYFYGKFLSSKSSKLLLSFGIIVNVLVLGYFKYMDFFITNVNFLFSTTFELFHLLLPLGISFFTFQQIAYLVDSYRKESKDYSILDYSLFISFFPQLIAGPIVYHKDMLPQFVNSENRRINIQNIATGIFIFVLGLFKKVGIADTFAKWANSGFANSDNLTFVEGWITSLSYTMQLYFDFSGYSDMAIGLGLMFNIRLPLNFNSPYKSLSIQEFWRRWHMTLNQFLTKYLYFPLGGSKKGTTRTYINILIIFAVSGIWHGAGWTFVIWGMMHGIASCINRLWSKFGFRLPTFFAWFVTFNFVNIAWVFFRATSVQQAIDVLKSMFDVKNLLSTNYLAEQMMLFHTPTEFLGFSFSLVYFITFMMIACLIIALFTKNTWELSQLRFNSIIGAVYVAAIITIATYVVFSNFSSSEFIYFNF</sequence>
<name>A0A285S1R7_9BACL</name>
<comment type="similarity">
    <text evidence="2 9">Belongs to the membrane-bound acyltransferase family.</text>
</comment>
<dbReference type="PANTHER" id="PTHR13285">
    <property type="entry name" value="ACYLTRANSFERASE"/>
    <property type="match status" value="1"/>
</dbReference>
<dbReference type="AlphaFoldDB" id="A0A285S1R7"/>
<feature type="transmembrane region" description="Helical" evidence="10">
    <location>
        <begin position="445"/>
        <end position="466"/>
    </location>
</feature>
<dbReference type="PIRSF" id="PIRSF016636">
    <property type="entry name" value="AlgI_DltB"/>
    <property type="match status" value="1"/>
</dbReference>
<dbReference type="GO" id="GO:0005886">
    <property type="term" value="C:plasma membrane"/>
    <property type="evidence" value="ECO:0007669"/>
    <property type="project" value="UniProtKB-SubCell"/>
</dbReference>
<evidence type="ECO:0000256" key="8">
    <source>
        <dbReference type="ARBA" id="ARBA00023315"/>
    </source>
</evidence>
<keyword evidence="3 9" id="KW-1003">Cell membrane</keyword>
<gene>
    <name evidence="11" type="ORF">SAMN05880501_102101</name>
</gene>
<keyword evidence="6 10" id="KW-1133">Transmembrane helix</keyword>
<feature type="transmembrane region" description="Helical" evidence="10">
    <location>
        <begin position="75"/>
        <end position="91"/>
    </location>
</feature>
<dbReference type="OrthoDB" id="9805788at2"/>
<evidence type="ECO:0000256" key="3">
    <source>
        <dbReference type="ARBA" id="ARBA00022475"/>
    </source>
</evidence>
<proteinExistence type="inferred from homology"/>
<evidence type="ECO:0000256" key="7">
    <source>
        <dbReference type="ARBA" id="ARBA00023136"/>
    </source>
</evidence>
<feature type="transmembrane region" description="Helical" evidence="10">
    <location>
        <begin position="180"/>
        <end position="197"/>
    </location>
</feature>
<dbReference type="PIRSF" id="PIRSF500217">
    <property type="entry name" value="AlgI"/>
    <property type="match status" value="1"/>
</dbReference>
<organism evidence="11 12">
    <name type="scientific">Ureibacillus xyleni</name>
    <dbReference type="NCBI Taxonomy" id="614648"/>
    <lineage>
        <taxon>Bacteria</taxon>
        <taxon>Bacillati</taxon>
        <taxon>Bacillota</taxon>
        <taxon>Bacilli</taxon>
        <taxon>Bacillales</taxon>
        <taxon>Caryophanaceae</taxon>
        <taxon>Ureibacillus</taxon>
    </lineage>
</organism>
<dbReference type="Proteomes" id="UP000219636">
    <property type="component" value="Unassembled WGS sequence"/>
</dbReference>